<feature type="domain" description="Integrase catalytic" evidence="2">
    <location>
        <begin position="1"/>
        <end position="140"/>
    </location>
</feature>
<dbReference type="InterPro" id="IPR036397">
    <property type="entry name" value="RNaseH_sf"/>
</dbReference>
<keyword evidence="4" id="KW-1185">Reference proteome</keyword>
<dbReference type="OrthoDB" id="5592268at2759"/>
<evidence type="ECO:0000256" key="1">
    <source>
        <dbReference type="ARBA" id="ARBA00022884"/>
    </source>
</evidence>
<dbReference type="GO" id="GO:0015074">
    <property type="term" value="P:DNA integration"/>
    <property type="evidence" value="ECO:0007669"/>
    <property type="project" value="InterPro"/>
</dbReference>
<dbReference type="InterPro" id="IPR012337">
    <property type="entry name" value="RNaseH-like_sf"/>
</dbReference>
<keyword evidence="1" id="KW-0694">RNA-binding</keyword>
<gene>
    <name evidence="3" type="ORF">O181_045321</name>
</gene>
<proteinExistence type="predicted"/>
<reference evidence="3" key="1">
    <citation type="submission" date="2021-03" db="EMBL/GenBank/DDBJ databases">
        <title>Draft genome sequence of rust myrtle Austropuccinia psidii MF-1, a brazilian biotype.</title>
        <authorList>
            <person name="Quecine M.C."/>
            <person name="Pachon D.M.R."/>
            <person name="Bonatelli M.L."/>
            <person name="Correr F.H."/>
            <person name="Franceschini L.M."/>
            <person name="Leite T.F."/>
            <person name="Margarido G.R.A."/>
            <person name="Almeida C.A."/>
            <person name="Ferrarezi J.A."/>
            <person name="Labate C.A."/>
        </authorList>
    </citation>
    <scope>NUCLEOTIDE SEQUENCE</scope>
    <source>
        <strain evidence="3">MF-1</strain>
    </source>
</reference>
<dbReference type="Proteomes" id="UP000765509">
    <property type="component" value="Unassembled WGS sequence"/>
</dbReference>
<organism evidence="3 4">
    <name type="scientific">Austropuccinia psidii MF-1</name>
    <dbReference type="NCBI Taxonomy" id="1389203"/>
    <lineage>
        <taxon>Eukaryota</taxon>
        <taxon>Fungi</taxon>
        <taxon>Dikarya</taxon>
        <taxon>Basidiomycota</taxon>
        <taxon>Pucciniomycotina</taxon>
        <taxon>Pucciniomycetes</taxon>
        <taxon>Pucciniales</taxon>
        <taxon>Sphaerophragmiaceae</taxon>
        <taxon>Austropuccinia</taxon>
    </lineage>
</organism>
<dbReference type="EMBL" id="AVOT02018591">
    <property type="protein sequence ID" value="MBW0505606.1"/>
    <property type="molecule type" value="Genomic_DNA"/>
</dbReference>
<evidence type="ECO:0000313" key="4">
    <source>
        <dbReference type="Proteomes" id="UP000765509"/>
    </source>
</evidence>
<dbReference type="PANTHER" id="PTHR37984">
    <property type="entry name" value="PROTEIN CBG26694"/>
    <property type="match status" value="1"/>
</dbReference>
<protein>
    <recommendedName>
        <fullName evidence="2">Integrase catalytic domain-containing protein</fullName>
    </recommendedName>
</protein>
<dbReference type="InterPro" id="IPR050951">
    <property type="entry name" value="Retrovirus_Pol_polyprotein"/>
</dbReference>
<dbReference type="PANTHER" id="PTHR37984:SF5">
    <property type="entry name" value="PROTEIN NYNRIN-LIKE"/>
    <property type="match status" value="1"/>
</dbReference>
<accession>A0A9Q3DK11</accession>
<comment type="caution">
    <text evidence="3">The sequence shown here is derived from an EMBL/GenBank/DDBJ whole genome shotgun (WGS) entry which is preliminary data.</text>
</comment>
<evidence type="ECO:0000313" key="3">
    <source>
        <dbReference type="EMBL" id="MBW0505606.1"/>
    </source>
</evidence>
<dbReference type="GO" id="GO:0005634">
    <property type="term" value="C:nucleus"/>
    <property type="evidence" value="ECO:0007669"/>
    <property type="project" value="UniProtKB-ARBA"/>
</dbReference>
<evidence type="ECO:0000259" key="2">
    <source>
        <dbReference type="PROSITE" id="PS50994"/>
    </source>
</evidence>
<dbReference type="GO" id="GO:0003723">
    <property type="term" value="F:RNA binding"/>
    <property type="evidence" value="ECO:0007669"/>
    <property type="project" value="UniProtKB-KW"/>
</dbReference>
<name>A0A9Q3DK11_9BASI</name>
<sequence>MDGVIALPPGGEKIYNACLVILDRYSKNQIFLTFHRDETAIDTALSIWNRVISQTGISKNIIRNRDSKFTSDLWKNLPRILGIKISFSTAHHPQTDGLAGRIIQNLEYIIKRLCGYGLEFEDSDGFTNHWCTLIPELELA</sequence>
<dbReference type="Gene3D" id="3.30.420.10">
    <property type="entry name" value="Ribonuclease H-like superfamily/Ribonuclease H"/>
    <property type="match status" value="1"/>
</dbReference>
<dbReference type="AlphaFoldDB" id="A0A9Q3DK11"/>
<dbReference type="SUPFAM" id="SSF53098">
    <property type="entry name" value="Ribonuclease H-like"/>
    <property type="match status" value="1"/>
</dbReference>
<dbReference type="PROSITE" id="PS50994">
    <property type="entry name" value="INTEGRASE"/>
    <property type="match status" value="1"/>
</dbReference>
<dbReference type="InterPro" id="IPR001584">
    <property type="entry name" value="Integrase_cat-core"/>
</dbReference>